<name>A0AAV4GGH0_9GAST</name>
<evidence type="ECO:0000313" key="1">
    <source>
        <dbReference type="EMBL" id="GFR84802.1"/>
    </source>
</evidence>
<protein>
    <submittedName>
        <fullName evidence="1">Gag-pol polyprotein</fullName>
    </submittedName>
</protein>
<accession>A0AAV4GGH0</accession>
<sequence>MDELPIVLLGIRSTWKEDRDAAPALLTYGTNLRIPGDFFSRQLRPKELHQAAFFVRDLQENFRSYRRFLRFIMVQQKHTCHEISCQQNRFTCAMMHIVVPWSDPMTDLSRFYVDLINILTFYEIISPHECQ</sequence>
<comment type="caution">
    <text evidence="1">The sequence shown here is derived from an EMBL/GenBank/DDBJ whole genome shotgun (WGS) entry which is preliminary data.</text>
</comment>
<dbReference type="AlphaFoldDB" id="A0AAV4GGH0"/>
<evidence type="ECO:0000313" key="2">
    <source>
        <dbReference type="Proteomes" id="UP000762676"/>
    </source>
</evidence>
<keyword evidence="2" id="KW-1185">Reference proteome</keyword>
<organism evidence="1 2">
    <name type="scientific">Elysia marginata</name>
    <dbReference type="NCBI Taxonomy" id="1093978"/>
    <lineage>
        <taxon>Eukaryota</taxon>
        <taxon>Metazoa</taxon>
        <taxon>Spiralia</taxon>
        <taxon>Lophotrochozoa</taxon>
        <taxon>Mollusca</taxon>
        <taxon>Gastropoda</taxon>
        <taxon>Heterobranchia</taxon>
        <taxon>Euthyneura</taxon>
        <taxon>Panpulmonata</taxon>
        <taxon>Sacoglossa</taxon>
        <taxon>Placobranchoidea</taxon>
        <taxon>Plakobranchidae</taxon>
        <taxon>Elysia</taxon>
    </lineage>
</organism>
<reference evidence="1 2" key="1">
    <citation type="journal article" date="2021" name="Elife">
        <title>Chloroplast acquisition without the gene transfer in kleptoplastic sea slugs, Plakobranchus ocellatus.</title>
        <authorList>
            <person name="Maeda T."/>
            <person name="Takahashi S."/>
            <person name="Yoshida T."/>
            <person name="Shimamura S."/>
            <person name="Takaki Y."/>
            <person name="Nagai Y."/>
            <person name="Toyoda A."/>
            <person name="Suzuki Y."/>
            <person name="Arimoto A."/>
            <person name="Ishii H."/>
            <person name="Satoh N."/>
            <person name="Nishiyama T."/>
            <person name="Hasebe M."/>
            <person name="Maruyama T."/>
            <person name="Minagawa J."/>
            <person name="Obokata J."/>
            <person name="Shigenobu S."/>
        </authorList>
    </citation>
    <scope>NUCLEOTIDE SEQUENCE [LARGE SCALE GENOMIC DNA]</scope>
</reference>
<proteinExistence type="predicted"/>
<dbReference type="EMBL" id="BMAT01012059">
    <property type="protein sequence ID" value="GFR84802.1"/>
    <property type="molecule type" value="Genomic_DNA"/>
</dbReference>
<dbReference type="Proteomes" id="UP000762676">
    <property type="component" value="Unassembled WGS sequence"/>
</dbReference>
<gene>
    <name evidence="1" type="ORF">ElyMa_006011200</name>
</gene>